<dbReference type="InterPro" id="IPR027473">
    <property type="entry name" value="L-asparaginase_C"/>
</dbReference>
<dbReference type="PRINTS" id="PR00139">
    <property type="entry name" value="ASNGLNASE"/>
</dbReference>
<evidence type="ECO:0000313" key="2">
    <source>
        <dbReference type="EMBL" id="MDX8153679.1"/>
    </source>
</evidence>
<dbReference type="EMBL" id="JAXAVX010000018">
    <property type="protein sequence ID" value="MDX8153679.1"/>
    <property type="molecule type" value="Genomic_DNA"/>
</dbReference>
<dbReference type="SMART" id="SM00870">
    <property type="entry name" value="Asparaginase"/>
    <property type="match status" value="1"/>
</dbReference>
<accession>A0ABU4VRD8</accession>
<dbReference type="PIRSF" id="PIRSF500176">
    <property type="entry name" value="L_ASNase"/>
    <property type="match status" value="1"/>
</dbReference>
<name>A0ABU4VRD8_9ACTN</name>
<dbReference type="PROSITE" id="PS51732">
    <property type="entry name" value="ASN_GLN_ASE_3"/>
    <property type="match status" value="1"/>
</dbReference>
<protein>
    <submittedName>
        <fullName evidence="2">Asparaginase domain-containing protein</fullName>
        <ecNumber evidence="2">3.5.1.1</ecNumber>
    </submittedName>
</protein>
<organism evidence="2 3">
    <name type="scientific">Patulibacter brassicae</name>
    <dbReference type="NCBI Taxonomy" id="1705717"/>
    <lineage>
        <taxon>Bacteria</taxon>
        <taxon>Bacillati</taxon>
        <taxon>Actinomycetota</taxon>
        <taxon>Thermoleophilia</taxon>
        <taxon>Solirubrobacterales</taxon>
        <taxon>Patulibacteraceae</taxon>
        <taxon>Patulibacter</taxon>
    </lineage>
</organism>
<gene>
    <name evidence="2" type="ORF">SK069_18930</name>
</gene>
<dbReference type="Gene3D" id="3.40.50.40">
    <property type="match status" value="1"/>
</dbReference>
<dbReference type="PANTHER" id="PTHR11707:SF28">
    <property type="entry name" value="60 KDA LYSOPHOSPHOLIPASE"/>
    <property type="match status" value="1"/>
</dbReference>
<feature type="domain" description="L-asparaginase N-terminal" evidence="1">
    <location>
        <begin position="7"/>
        <end position="197"/>
    </location>
</feature>
<dbReference type="PIRSF" id="PIRSF001220">
    <property type="entry name" value="L-ASNase_gatD"/>
    <property type="match status" value="1"/>
</dbReference>
<comment type="caution">
    <text evidence="2">The sequence shown here is derived from an EMBL/GenBank/DDBJ whole genome shotgun (WGS) entry which is preliminary data.</text>
</comment>
<sequence length="374" mass="38419">MARTRLGLVLTGGTIGSTSAGEAEVVRLVRGPDAGGLPSWLAGPLAEFGPHQLTVRRPIEKHSEEARPDDWSAIAGACRAMVAGGVEAICILHGSDTMSYAAAALSFGLADLDVPIVLTGSNLPPDAAASDARTNVGAAMTALRELPGGVYLIFAGIPGGDALVHLGTRVRKERAAGTAFVSPNGGPVAIVRSGRVVRLRPWPRPRPPEDVPVAARFDARVLELRVHPGLPFTAMEAAYVAGGLHGVVTELYPCATGPTGDDDTSLERFARFVTERGGIVVGTVPATPDAGDAPYPSLPTLTSAGIGFLPGVLTSTATVKLMWALAASDGDPALVRSLMRRTIAGESIVGTAGPALPAPVRPETAALRGRPVAR</sequence>
<dbReference type="EC" id="3.5.1.1" evidence="2"/>
<evidence type="ECO:0000313" key="3">
    <source>
        <dbReference type="Proteomes" id="UP001277761"/>
    </source>
</evidence>
<keyword evidence="2" id="KW-0378">Hydrolase</keyword>
<dbReference type="SUPFAM" id="SSF53774">
    <property type="entry name" value="Glutaminase/Asparaginase"/>
    <property type="match status" value="1"/>
</dbReference>
<evidence type="ECO:0000259" key="1">
    <source>
        <dbReference type="Pfam" id="PF00710"/>
    </source>
</evidence>
<dbReference type="Proteomes" id="UP001277761">
    <property type="component" value="Unassembled WGS sequence"/>
</dbReference>
<proteinExistence type="predicted"/>
<dbReference type="Pfam" id="PF00710">
    <property type="entry name" value="Asparaginase"/>
    <property type="match status" value="1"/>
</dbReference>
<dbReference type="RefSeq" id="WP_319955829.1">
    <property type="nucleotide sequence ID" value="NZ_JAXAVX010000018.1"/>
</dbReference>
<keyword evidence="3" id="KW-1185">Reference proteome</keyword>
<dbReference type="InterPro" id="IPR027474">
    <property type="entry name" value="L-asparaginase_N"/>
</dbReference>
<reference evidence="2 3" key="1">
    <citation type="submission" date="2023-11" db="EMBL/GenBank/DDBJ databases">
        <authorList>
            <person name="Xu M."/>
            <person name="Jiang T."/>
        </authorList>
    </citation>
    <scope>NUCLEOTIDE SEQUENCE [LARGE SCALE GENOMIC DNA]</scope>
    <source>
        <strain evidence="2 3">SD</strain>
    </source>
</reference>
<dbReference type="InterPro" id="IPR037152">
    <property type="entry name" value="L-asparaginase_N_sf"/>
</dbReference>
<dbReference type="Gene3D" id="3.40.50.1170">
    <property type="entry name" value="L-asparaginase, N-terminal domain"/>
    <property type="match status" value="1"/>
</dbReference>
<dbReference type="InterPro" id="IPR006034">
    <property type="entry name" value="Asparaginase/glutaminase-like"/>
</dbReference>
<dbReference type="InterPro" id="IPR036152">
    <property type="entry name" value="Asp/glu_Ase-like_sf"/>
</dbReference>
<dbReference type="PANTHER" id="PTHR11707">
    <property type="entry name" value="L-ASPARAGINASE"/>
    <property type="match status" value="1"/>
</dbReference>
<dbReference type="GO" id="GO:0004067">
    <property type="term" value="F:asparaginase activity"/>
    <property type="evidence" value="ECO:0007669"/>
    <property type="project" value="UniProtKB-EC"/>
</dbReference>